<name>A0A853A0N3_9ACTN</name>
<dbReference type="PRINTS" id="PR00038">
    <property type="entry name" value="HTHLUXR"/>
</dbReference>
<dbReference type="InterPro" id="IPR036388">
    <property type="entry name" value="WH-like_DNA-bd_sf"/>
</dbReference>
<dbReference type="SUPFAM" id="SSF52172">
    <property type="entry name" value="CheY-like"/>
    <property type="match status" value="1"/>
</dbReference>
<dbReference type="GO" id="GO:0006355">
    <property type="term" value="P:regulation of DNA-templated transcription"/>
    <property type="evidence" value="ECO:0007669"/>
    <property type="project" value="InterPro"/>
</dbReference>
<dbReference type="EMBL" id="JACBZD010000001">
    <property type="protein sequence ID" value="NYI04072.1"/>
    <property type="molecule type" value="Genomic_DNA"/>
</dbReference>
<dbReference type="Proteomes" id="UP000567795">
    <property type="component" value="Unassembled WGS sequence"/>
</dbReference>
<feature type="compositionally biased region" description="Low complexity" evidence="5">
    <location>
        <begin position="129"/>
        <end position="142"/>
    </location>
</feature>
<evidence type="ECO:0000256" key="1">
    <source>
        <dbReference type="ARBA" id="ARBA00023015"/>
    </source>
</evidence>
<evidence type="ECO:0000256" key="3">
    <source>
        <dbReference type="ARBA" id="ARBA00023163"/>
    </source>
</evidence>
<keyword evidence="3" id="KW-0804">Transcription</keyword>
<dbReference type="RefSeq" id="WP_179813036.1">
    <property type="nucleotide sequence ID" value="NZ_JACBZD010000001.1"/>
</dbReference>
<dbReference type="AlphaFoldDB" id="A0A853A0N3"/>
<dbReference type="Gene3D" id="1.10.10.10">
    <property type="entry name" value="Winged helix-like DNA-binding domain superfamily/Winged helix DNA-binding domain"/>
    <property type="match status" value="1"/>
</dbReference>
<keyword evidence="1" id="KW-0805">Transcription regulation</keyword>
<proteinExistence type="predicted"/>
<dbReference type="SMART" id="SM00421">
    <property type="entry name" value="HTH_LUXR"/>
    <property type="match status" value="1"/>
</dbReference>
<protein>
    <submittedName>
        <fullName evidence="8">DNA-binding NarL/FixJ family response regulator</fullName>
    </submittedName>
</protein>
<dbReference type="Gene3D" id="3.40.50.2300">
    <property type="match status" value="1"/>
</dbReference>
<gene>
    <name evidence="8" type="ORF">FHU37_001015</name>
</gene>
<dbReference type="Pfam" id="PF00196">
    <property type="entry name" value="GerE"/>
    <property type="match status" value="1"/>
</dbReference>
<evidence type="ECO:0000256" key="5">
    <source>
        <dbReference type="SAM" id="MobiDB-lite"/>
    </source>
</evidence>
<dbReference type="PANTHER" id="PTHR44688:SF16">
    <property type="entry name" value="DNA-BINDING TRANSCRIPTIONAL ACTIVATOR DEVR_DOSR"/>
    <property type="match status" value="1"/>
</dbReference>
<comment type="caution">
    <text evidence="4">Lacks conserved residue(s) required for the propagation of feature annotation.</text>
</comment>
<dbReference type="InterPro" id="IPR011006">
    <property type="entry name" value="CheY-like_superfamily"/>
</dbReference>
<evidence type="ECO:0000259" key="6">
    <source>
        <dbReference type="PROSITE" id="PS50043"/>
    </source>
</evidence>
<comment type="caution">
    <text evidence="8">The sequence shown here is derived from an EMBL/GenBank/DDBJ whole genome shotgun (WGS) entry which is preliminary data.</text>
</comment>
<feature type="region of interest" description="Disordered" evidence="5">
    <location>
        <begin position="123"/>
        <end position="142"/>
    </location>
</feature>
<sequence length="229" mass="23415">MTPIRIVLAGPQASLRASTDALRQGGVAVVARVDGGQAVRAAATFRPDVLLLEPEPGDPHAPRTVRDIRRASPRTQVLVVAPCAEPGAVREFVAAGAGGYLHKEVSRQAMLLAVHAAGGGAGGRGGDGAAALSPGPAAARVPPTAPVRLSRREHQVLLCAAAAMSNRQIANHLEITEGTVKRHLRGVFKKLGAVSRVDAVNRAVRAALIPWPGLGAPGGLVPPDSSMSA</sequence>
<dbReference type="InterPro" id="IPR001789">
    <property type="entry name" value="Sig_transdc_resp-reg_receiver"/>
</dbReference>
<evidence type="ECO:0000313" key="9">
    <source>
        <dbReference type="Proteomes" id="UP000567795"/>
    </source>
</evidence>
<organism evidence="8 9">
    <name type="scientific">Allostreptomyces psammosilenae</name>
    <dbReference type="NCBI Taxonomy" id="1892865"/>
    <lineage>
        <taxon>Bacteria</taxon>
        <taxon>Bacillati</taxon>
        <taxon>Actinomycetota</taxon>
        <taxon>Actinomycetes</taxon>
        <taxon>Kitasatosporales</taxon>
        <taxon>Streptomycetaceae</taxon>
        <taxon>Allostreptomyces</taxon>
    </lineage>
</organism>
<dbReference type="SUPFAM" id="SSF46894">
    <property type="entry name" value="C-terminal effector domain of the bipartite response regulators"/>
    <property type="match status" value="1"/>
</dbReference>
<evidence type="ECO:0000256" key="2">
    <source>
        <dbReference type="ARBA" id="ARBA00023125"/>
    </source>
</evidence>
<evidence type="ECO:0000313" key="8">
    <source>
        <dbReference type="EMBL" id="NYI04072.1"/>
    </source>
</evidence>
<dbReference type="PANTHER" id="PTHR44688">
    <property type="entry name" value="DNA-BINDING TRANSCRIPTIONAL ACTIVATOR DEVR_DOSR"/>
    <property type="match status" value="1"/>
</dbReference>
<keyword evidence="9" id="KW-1185">Reference proteome</keyword>
<feature type="domain" description="Response regulatory" evidence="7">
    <location>
        <begin position="5"/>
        <end position="118"/>
    </location>
</feature>
<evidence type="ECO:0000259" key="7">
    <source>
        <dbReference type="PROSITE" id="PS50110"/>
    </source>
</evidence>
<dbReference type="CDD" id="cd06170">
    <property type="entry name" value="LuxR_C_like"/>
    <property type="match status" value="1"/>
</dbReference>
<feature type="domain" description="HTH luxR-type" evidence="6">
    <location>
        <begin position="142"/>
        <end position="207"/>
    </location>
</feature>
<dbReference type="GO" id="GO:0003677">
    <property type="term" value="F:DNA binding"/>
    <property type="evidence" value="ECO:0007669"/>
    <property type="project" value="UniProtKB-KW"/>
</dbReference>
<evidence type="ECO:0000256" key="4">
    <source>
        <dbReference type="PROSITE-ProRule" id="PRU00169"/>
    </source>
</evidence>
<accession>A0A853A0N3</accession>
<dbReference type="InterPro" id="IPR016032">
    <property type="entry name" value="Sig_transdc_resp-reg_C-effctor"/>
</dbReference>
<keyword evidence="2 8" id="KW-0238">DNA-binding</keyword>
<dbReference type="GO" id="GO:0000160">
    <property type="term" value="P:phosphorelay signal transduction system"/>
    <property type="evidence" value="ECO:0007669"/>
    <property type="project" value="InterPro"/>
</dbReference>
<dbReference type="PROSITE" id="PS50043">
    <property type="entry name" value="HTH_LUXR_2"/>
    <property type="match status" value="1"/>
</dbReference>
<dbReference type="PROSITE" id="PS50110">
    <property type="entry name" value="RESPONSE_REGULATORY"/>
    <property type="match status" value="1"/>
</dbReference>
<reference evidence="8 9" key="1">
    <citation type="submission" date="2020-07" db="EMBL/GenBank/DDBJ databases">
        <title>Sequencing the genomes of 1000 actinobacteria strains.</title>
        <authorList>
            <person name="Klenk H.-P."/>
        </authorList>
    </citation>
    <scope>NUCLEOTIDE SEQUENCE [LARGE SCALE GENOMIC DNA]</scope>
    <source>
        <strain evidence="8 9">DSM 42178</strain>
    </source>
</reference>
<dbReference type="InterPro" id="IPR000792">
    <property type="entry name" value="Tscrpt_reg_LuxR_C"/>
</dbReference>